<keyword evidence="4" id="KW-1185">Reference proteome</keyword>
<dbReference type="EMBL" id="JBHSIU010000018">
    <property type="protein sequence ID" value="MFC4999312.1"/>
    <property type="molecule type" value="Genomic_DNA"/>
</dbReference>
<evidence type="ECO:0000313" key="4">
    <source>
        <dbReference type="Proteomes" id="UP001595912"/>
    </source>
</evidence>
<reference evidence="4" key="1">
    <citation type="journal article" date="2019" name="Int. J. Syst. Evol. Microbiol.">
        <title>The Global Catalogue of Microorganisms (GCM) 10K type strain sequencing project: providing services to taxonomists for standard genome sequencing and annotation.</title>
        <authorList>
            <consortium name="The Broad Institute Genomics Platform"/>
            <consortium name="The Broad Institute Genome Sequencing Center for Infectious Disease"/>
            <person name="Wu L."/>
            <person name="Ma J."/>
        </authorList>
    </citation>
    <scope>NUCLEOTIDE SEQUENCE [LARGE SCALE GENOMIC DNA]</scope>
    <source>
        <strain evidence="4">CGMCC 4.7152</strain>
    </source>
</reference>
<organism evidence="3 4">
    <name type="scientific">Dactylosporangium cerinum</name>
    <dbReference type="NCBI Taxonomy" id="1434730"/>
    <lineage>
        <taxon>Bacteria</taxon>
        <taxon>Bacillati</taxon>
        <taxon>Actinomycetota</taxon>
        <taxon>Actinomycetes</taxon>
        <taxon>Micromonosporales</taxon>
        <taxon>Micromonosporaceae</taxon>
        <taxon>Dactylosporangium</taxon>
    </lineage>
</organism>
<dbReference type="InterPro" id="IPR029061">
    <property type="entry name" value="THDP-binding"/>
</dbReference>
<dbReference type="InterPro" id="IPR005593">
    <property type="entry name" value="Xul5P/Fru6P_PKetolase"/>
</dbReference>
<dbReference type="Pfam" id="PF09364">
    <property type="entry name" value="XFP_N"/>
    <property type="match status" value="1"/>
</dbReference>
<dbReference type="Pfam" id="PF03894">
    <property type="entry name" value="XFP"/>
    <property type="match status" value="1"/>
</dbReference>
<sequence length="681" mass="70050">MTAVQGADELHTDPGAPAGGAAFDYWRAACLLSFSHAAGLTWPPPGEPQRARAAGHWGCNPGIAWAAAHLAQESGDDGFLLVVGTGHAGSFTFAHQALRSGAPAAAVSAATARYGAPGGDPSELLGEPGVPYVGGELGPALGVGQGIAAATPGLAVAVVIGDGECETPAALAAFAHHDVLRPADGACWLPVVNVNGARMGAAARFSPRHLRDLLTGLGYTVLGSGPHTEEAGPAARRAWELARAGRSVVWLSVTDKGWPAPVGLGHRPFRGRDAHKLTGLDLTDPGLRGAVRDWLGALNDPPVVGPDGRVPDHIRHLARRMRTELPTPDRPERPVPRPPAATTASGGDAPPMDEASPMDEVDRVLAGRAVRVLSPDEGASNRLHRCLAGGLVTEVLAEELCSAWAWGHTEAGMPAAVVTYEAFAPLLATQLAQYLKLLKARPPAGRPPLAVVLTSLGWGNAPTHQNTDLAGVLLARAADAPVRAAFPIGARSAADRLGALLDDRDAVAMLVCSKQPLPDLPDPGGPAVRIRLATGDDDATILAVGDVAVREAVAAMGLAAVHGVRIGVVAVVEPGRLRGASRQAVREACAPPKPVVCVSWVAAHHLAAVYASAGAGSAAWLGYRERWGATPWDTLAANRLTRWSLLTELHTAGCPLPPSLLRPADAPPGPLVPAGLEAVPL</sequence>
<comment type="caution">
    <text evidence="3">The sequence shown here is derived from an EMBL/GenBank/DDBJ whole genome shotgun (WGS) entry which is preliminary data.</text>
</comment>
<dbReference type="PANTHER" id="PTHR31273">
    <property type="entry name" value="PHOSPHOKETOLASE-RELATED"/>
    <property type="match status" value="1"/>
</dbReference>
<evidence type="ECO:0000313" key="3">
    <source>
        <dbReference type="EMBL" id="MFC4999312.1"/>
    </source>
</evidence>
<name>A0ABV9VWK2_9ACTN</name>
<dbReference type="Proteomes" id="UP001595912">
    <property type="component" value="Unassembled WGS sequence"/>
</dbReference>
<dbReference type="RefSeq" id="WP_380115704.1">
    <property type="nucleotide sequence ID" value="NZ_JBHSIU010000018.1"/>
</dbReference>
<feature type="region of interest" description="Disordered" evidence="1">
    <location>
        <begin position="320"/>
        <end position="356"/>
    </location>
</feature>
<dbReference type="Gene3D" id="3.40.50.970">
    <property type="match status" value="2"/>
</dbReference>
<gene>
    <name evidence="3" type="ORF">ACFPIJ_15865</name>
</gene>
<dbReference type="PANTHER" id="PTHR31273:SF0">
    <property type="entry name" value="PHOSPHOKETOLASE-RELATED"/>
    <property type="match status" value="1"/>
</dbReference>
<accession>A0ABV9VWK2</accession>
<evidence type="ECO:0000259" key="2">
    <source>
        <dbReference type="Pfam" id="PF09364"/>
    </source>
</evidence>
<protein>
    <recommendedName>
        <fullName evidence="2">Xylulose 5-phosphate/Fructose 6-phosphate phosphoketolase N-terminal domain-containing protein</fullName>
    </recommendedName>
</protein>
<evidence type="ECO:0000256" key="1">
    <source>
        <dbReference type="SAM" id="MobiDB-lite"/>
    </source>
</evidence>
<feature type="domain" description="Xylulose 5-phosphate/Fructose 6-phosphate phosphoketolase N-terminal" evidence="2">
    <location>
        <begin position="47"/>
        <end position="221"/>
    </location>
</feature>
<dbReference type="InterPro" id="IPR018970">
    <property type="entry name" value="Xul5P/Fru6P_PKetolase_N"/>
</dbReference>
<feature type="compositionally biased region" description="Basic and acidic residues" evidence="1">
    <location>
        <begin position="320"/>
        <end position="335"/>
    </location>
</feature>
<proteinExistence type="predicted"/>
<dbReference type="SUPFAM" id="SSF52518">
    <property type="entry name" value="Thiamin diphosphate-binding fold (THDP-binding)"/>
    <property type="match status" value="2"/>
</dbReference>